<sequence length="199" mass="22948">MTSLKEEQEKEKQNEIEKSEETKEEMSLMIFEGDKREEMKESRCDISLPLNSLSTGGVNLFTNSNNHFLACFSPSMQKFEAQNMENEGSLAYKLYKTISFLLSTSFLIQPQFLNFLTTTCGTKLNHGMKAKEEGMGKELSFEFLDELISLLYRKEELSGLSPLKKMEYQNHTLSLVEKTMTEFVKFILFKDHDAIDTIT</sequence>
<proteinExistence type="predicted"/>
<comment type="caution">
    <text evidence="1">The sequence shown here is derived from an EMBL/GenBank/DDBJ whole genome shotgun (WGS) entry which is preliminary data.</text>
</comment>
<name>A0ACC0C8B5_CATRO</name>
<reference evidence="2" key="1">
    <citation type="journal article" date="2023" name="Nat. Plants">
        <title>Single-cell RNA sequencing provides a high-resolution roadmap for understanding the multicellular compartmentation of specialized metabolism.</title>
        <authorList>
            <person name="Sun S."/>
            <person name="Shen X."/>
            <person name="Li Y."/>
            <person name="Li Y."/>
            <person name="Wang S."/>
            <person name="Li R."/>
            <person name="Zhang H."/>
            <person name="Shen G."/>
            <person name="Guo B."/>
            <person name="Wei J."/>
            <person name="Xu J."/>
            <person name="St-Pierre B."/>
            <person name="Chen S."/>
            <person name="Sun C."/>
        </authorList>
    </citation>
    <scope>NUCLEOTIDE SEQUENCE [LARGE SCALE GENOMIC DNA]</scope>
</reference>
<protein>
    <submittedName>
        <fullName evidence="1">Uncharacterized protein</fullName>
    </submittedName>
</protein>
<accession>A0ACC0C8B5</accession>
<organism evidence="1 2">
    <name type="scientific">Catharanthus roseus</name>
    <name type="common">Madagascar periwinkle</name>
    <name type="synonym">Vinca rosea</name>
    <dbReference type="NCBI Taxonomy" id="4058"/>
    <lineage>
        <taxon>Eukaryota</taxon>
        <taxon>Viridiplantae</taxon>
        <taxon>Streptophyta</taxon>
        <taxon>Embryophyta</taxon>
        <taxon>Tracheophyta</taxon>
        <taxon>Spermatophyta</taxon>
        <taxon>Magnoliopsida</taxon>
        <taxon>eudicotyledons</taxon>
        <taxon>Gunneridae</taxon>
        <taxon>Pentapetalae</taxon>
        <taxon>asterids</taxon>
        <taxon>lamiids</taxon>
        <taxon>Gentianales</taxon>
        <taxon>Apocynaceae</taxon>
        <taxon>Rauvolfioideae</taxon>
        <taxon>Vinceae</taxon>
        <taxon>Catharanthinae</taxon>
        <taxon>Catharanthus</taxon>
    </lineage>
</organism>
<dbReference type="Proteomes" id="UP001060085">
    <property type="component" value="Linkage Group LG01"/>
</dbReference>
<keyword evidence="2" id="KW-1185">Reference proteome</keyword>
<evidence type="ECO:0000313" key="1">
    <source>
        <dbReference type="EMBL" id="KAI5681013.1"/>
    </source>
</evidence>
<evidence type="ECO:0000313" key="2">
    <source>
        <dbReference type="Proteomes" id="UP001060085"/>
    </source>
</evidence>
<gene>
    <name evidence="1" type="ORF">M9H77_02240</name>
</gene>
<dbReference type="EMBL" id="CM044701">
    <property type="protein sequence ID" value="KAI5681013.1"/>
    <property type="molecule type" value="Genomic_DNA"/>
</dbReference>